<proteinExistence type="predicted"/>
<dbReference type="Proteomes" id="UP000253472">
    <property type="component" value="Unassembled WGS sequence"/>
</dbReference>
<organism evidence="2 3">
    <name type="scientific">Candida viswanathii</name>
    <dbReference type="NCBI Taxonomy" id="5486"/>
    <lineage>
        <taxon>Eukaryota</taxon>
        <taxon>Fungi</taxon>
        <taxon>Dikarya</taxon>
        <taxon>Ascomycota</taxon>
        <taxon>Saccharomycotina</taxon>
        <taxon>Pichiomycetes</taxon>
        <taxon>Debaryomycetaceae</taxon>
        <taxon>Candida/Lodderomyces clade</taxon>
        <taxon>Candida</taxon>
    </lineage>
</organism>
<evidence type="ECO:0000313" key="3">
    <source>
        <dbReference type="Proteomes" id="UP000253472"/>
    </source>
</evidence>
<comment type="caution">
    <text evidence="2">The sequence shown here is derived from an EMBL/GenBank/DDBJ whole genome shotgun (WGS) entry which is preliminary data.</text>
</comment>
<feature type="region of interest" description="Disordered" evidence="1">
    <location>
        <begin position="99"/>
        <end position="118"/>
    </location>
</feature>
<name>A0A367YJF1_9ASCO</name>
<accession>A0A367YJF1</accession>
<feature type="compositionally biased region" description="Basic and acidic residues" evidence="1">
    <location>
        <begin position="100"/>
        <end position="118"/>
    </location>
</feature>
<dbReference type="OrthoDB" id="4023585at2759"/>
<evidence type="ECO:0000256" key="1">
    <source>
        <dbReference type="SAM" id="MobiDB-lite"/>
    </source>
</evidence>
<dbReference type="EMBL" id="QLNQ01000018">
    <property type="protein sequence ID" value="RCK66013.1"/>
    <property type="molecule type" value="Genomic_DNA"/>
</dbReference>
<gene>
    <name evidence="2" type="ORF">Cantr_01824</name>
</gene>
<sequence length="118" mass="12973">MLRTTVYNSSSRIILASRSYSIVQAARDAISKANMKFGRMAAKDIEVAERAAHEAKESASYLNKKTGEVLAEGIDLAQTAKHRSDAISKVRKNKLGYQNLEDKGAKVESEQCRPDDGL</sequence>
<dbReference type="STRING" id="5486.A0A367YJF1"/>
<reference evidence="2 3" key="1">
    <citation type="submission" date="2018-06" db="EMBL/GenBank/DDBJ databases">
        <title>Whole genome sequencing of Candida tropicalis (genome annotated by CSBL at Korea University).</title>
        <authorList>
            <person name="Ahn J."/>
        </authorList>
    </citation>
    <scope>NUCLEOTIDE SEQUENCE [LARGE SCALE GENOMIC DNA]</scope>
    <source>
        <strain evidence="2 3">ATCC 20962</strain>
    </source>
</reference>
<dbReference type="AlphaFoldDB" id="A0A367YJF1"/>
<evidence type="ECO:0000313" key="2">
    <source>
        <dbReference type="EMBL" id="RCK66013.1"/>
    </source>
</evidence>
<keyword evidence="3" id="KW-1185">Reference proteome</keyword>
<protein>
    <submittedName>
        <fullName evidence="2">Uncharacterized protein</fullName>
    </submittedName>
</protein>